<dbReference type="EMBL" id="UOFX01000089">
    <property type="protein sequence ID" value="VAX11645.1"/>
    <property type="molecule type" value="Genomic_DNA"/>
</dbReference>
<evidence type="ECO:0000259" key="2">
    <source>
        <dbReference type="SMART" id="SM00228"/>
    </source>
</evidence>
<gene>
    <name evidence="3" type="ORF">MNBD_GAMMA26-35</name>
</gene>
<dbReference type="Pfam" id="PF04389">
    <property type="entry name" value="Peptidase_M28"/>
    <property type="match status" value="1"/>
</dbReference>
<comment type="similarity">
    <text evidence="1">Belongs to the TolB family.</text>
</comment>
<dbReference type="InterPro" id="IPR007484">
    <property type="entry name" value="Peptidase_M28"/>
</dbReference>
<dbReference type="Gene3D" id="3.50.30.30">
    <property type="match status" value="1"/>
</dbReference>
<dbReference type="SUPFAM" id="SSF52025">
    <property type="entry name" value="PA domain"/>
    <property type="match status" value="1"/>
</dbReference>
<dbReference type="Gene3D" id="3.40.630.10">
    <property type="entry name" value="Zn peptidases"/>
    <property type="match status" value="1"/>
</dbReference>
<feature type="domain" description="PDZ" evidence="2">
    <location>
        <begin position="888"/>
        <end position="961"/>
    </location>
</feature>
<dbReference type="PANTHER" id="PTHR36842:SF1">
    <property type="entry name" value="PROTEIN TOLB"/>
    <property type="match status" value="1"/>
</dbReference>
<dbReference type="SUPFAM" id="SSF50156">
    <property type="entry name" value="PDZ domain-like"/>
    <property type="match status" value="1"/>
</dbReference>
<protein>
    <submittedName>
        <fullName evidence="3">TolB protein, periplasmic protein involved in the tonb-independent uptake of group A colicins</fullName>
    </submittedName>
</protein>
<dbReference type="AlphaFoldDB" id="A0A3B1BZ21"/>
<dbReference type="InterPro" id="IPR011042">
    <property type="entry name" value="6-blade_b-propeller_TolB-like"/>
</dbReference>
<dbReference type="Gene3D" id="2.120.10.30">
    <property type="entry name" value="TolB, C-terminal domain"/>
    <property type="match status" value="4"/>
</dbReference>
<dbReference type="PANTHER" id="PTHR36842">
    <property type="entry name" value="PROTEIN TOLB HOMOLOG"/>
    <property type="match status" value="1"/>
</dbReference>
<sequence length="974" mass="105598">MNTSLQPILCAALGLVLPLVAAAEQTSSRENEQRLLSNTRQLIFEGRRAGEGYFSSDGRQMIFQSERDPANPFYQIYLMDLESGDLSKVSPGTGKTTCGWIHPNGEKVMFSSSHADPKAIEKQQEELEKRASGKGNRYSWSFDEQYDIYEANSSGGQLKNLTNALGYDAEGSWSPDGKLIAFGSNRHAYSEPLSPDEEKIFVNDQSHFMEIYIMDADGANVRRLTDVPGYDGGPFFSPDGKQIVWRRFTPDGTTAEIWTMNIDGTNQRQITYLKAMSWAPFFHPSGDYIIFATNLHGYGNFELYMVALKGSSKPVRVTNTEGFDSLPVFTPDGKSLSWTSSRTANKKPQIFMASWDDATARELLGIDGDDSYIGSTVNNPITSSTSAAITPDDLHQHLSYLASDKLAGRLVGTEGERLATAYVASVFQDLGLQPAGDMGSWFQAFEFTSGVALEDGNRLTLEEAGQQHNLITDKDWRPLIFSGTGKVTPTAIVFAGYGIVAPAYNSYAGLDVKDKWVLAFRFMPEDIAPDQRQHLSEFSSLRYKAMVARDKGARGLILISGPNTKVKDQLVKLNFESTLAGTSIAVISITDNMAEKLLTTSGKSLKTLQSALDSGKQEAGFNLPGLKFSANIRLHQEQRMGRNVLARLNAGEGPGASAVVIGAHIDHIGDGVGKSSLAGGDEAGQIHPGADDNASGVSALLEIAQYLADQKRQGRLKLKQDILFAAWSGEELGLLGSSHFTKGFAAKGDAGKGLTPQVTAYLNLDMVGRLDKSLHLLGVGSSSIWAGEIERRNVPVGLSIKTQNDTFLPTDATSFYLQGVPILSAFTGSTAEYNTPRDTADLINYPGLAKIARLMALITRSVAMQAEAPDFIQTNKPSTKASRANLRAFLGTIPDYANTDTQGVKINGVTKGTPGEKAGILSGDIIMELAGQKIENIYDYTHALNALKVGQEVEIAVQRDGTLMTLKVVPEARE</sequence>
<proteinExistence type="inferred from homology"/>
<dbReference type="Gene3D" id="2.30.42.10">
    <property type="match status" value="1"/>
</dbReference>
<dbReference type="SMART" id="SM00228">
    <property type="entry name" value="PDZ"/>
    <property type="match status" value="1"/>
</dbReference>
<reference evidence="3" key="1">
    <citation type="submission" date="2018-06" db="EMBL/GenBank/DDBJ databases">
        <authorList>
            <person name="Zhirakovskaya E."/>
        </authorList>
    </citation>
    <scope>NUCLEOTIDE SEQUENCE</scope>
</reference>
<dbReference type="InterPro" id="IPR001478">
    <property type="entry name" value="PDZ"/>
</dbReference>
<accession>A0A3B1BZ21</accession>
<dbReference type="InterPro" id="IPR046450">
    <property type="entry name" value="PA_dom_sf"/>
</dbReference>
<dbReference type="SUPFAM" id="SSF53187">
    <property type="entry name" value="Zn-dependent exopeptidases"/>
    <property type="match status" value="1"/>
</dbReference>
<name>A0A3B1BZ21_9ZZZZ</name>
<evidence type="ECO:0000313" key="3">
    <source>
        <dbReference type="EMBL" id="VAX11645.1"/>
    </source>
</evidence>
<dbReference type="InterPro" id="IPR011659">
    <property type="entry name" value="WD40"/>
</dbReference>
<dbReference type="InterPro" id="IPR036034">
    <property type="entry name" value="PDZ_sf"/>
</dbReference>
<dbReference type="Pfam" id="PF13180">
    <property type="entry name" value="PDZ_2"/>
    <property type="match status" value="1"/>
</dbReference>
<dbReference type="Pfam" id="PF07676">
    <property type="entry name" value="PD40"/>
    <property type="match status" value="5"/>
</dbReference>
<evidence type="ECO:0000256" key="1">
    <source>
        <dbReference type="ARBA" id="ARBA00009820"/>
    </source>
</evidence>
<organism evidence="3">
    <name type="scientific">hydrothermal vent metagenome</name>
    <dbReference type="NCBI Taxonomy" id="652676"/>
    <lineage>
        <taxon>unclassified sequences</taxon>
        <taxon>metagenomes</taxon>
        <taxon>ecological metagenomes</taxon>
    </lineage>
</organism>
<dbReference type="SUPFAM" id="SSF82171">
    <property type="entry name" value="DPP6 N-terminal domain-like"/>
    <property type="match status" value="1"/>
</dbReference>